<organism evidence="1 2">
    <name type="scientific">Bacillus thuringiensis</name>
    <dbReference type="NCBI Taxonomy" id="1428"/>
    <lineage>
        <taxon>Bacteria</taxon>
        <taxon>Bacillati</taxon>
        <taxon>Bacillota</taxon>
        <taxon>Bacilli</taxon>
        <taxon>Bacillales</taxon>
        <taxon>Bacillaceae</taxon>
        <taxon>Bacillus</taxon>
        <taxon>Bacillus cereus group</taxon>
    </lineage>
</organism>
<dbReference type="Proteomes" id="UP000225910">
    <property type="component" value="Unassembled WGS sequence"/>
</dbReference>
<reference evidence="1 2" key="1">
    <citation type="submission" date="2017-09" db="EMBL/GenBank/DDBJ databases">
        <title>Large-scale bioinformatics analysis of Bacillus genomes uncovers conserved roles of natural products in bacterial physiology.</title>
        <authorList>
            <consortium name="Agbiome Team Llc"/>
            <person name="Bleich R.M."/>
            <person name="Grubbs K.J."/>
            <person name="Santa Maria K.C."/>
            <person name="Allen S.E."/>
            <person name="Farag S."/>
            <person name="Shank E.A."/>
            <person name="Bowers A."/>
        </authorList>
    </citation>
    <scope>NUCLEOTIDE SEQUENCE [LARGE SCALE GENOMIC DNA]</scope>
    <source>
        <strain evidence="1 2">AFS064137</strain>
    </source>
</reference>
<protein>
    <submittedName>
        <fullName evidence="1">Uncharacterized protein</fullName>
    </submittedName>
</protein>
<sequence length="97" mass="11500">MKERGSEVCSELDLVAEKGYVMPSFLYNRNDGIHGTVLAFSEKYDEHTDRHRIYFRQNYVYPPFALFTDRRKREDSLCRADSECTLYEFVLFKIVTA</sequence>
<accession>A0A9X7AWZ1</accession>
<gene>
    <name evidence="1" type="ORF">COK81_26805</name>
</gene>
<dbReference type="AlphaFoldDB" id="A0A9X7AWZ1"/>
<proteinExistence type="predicted"/>
<evidence type="ECO:0000313" key="2">
    <source>
        <dbReference type="Proteomes" id="UP000225910"/>
    </source>
</evidence>
<comment type="caution">
    <text evidence="1">The sequence shown here is derived from an EMBL/GenBank/DDBJ whole genome shotgun (WGS) entry which is preliminary data.</text>
</comment>
<name>A0A9X7AWZ1_BACTU</name>
<evidence type="ECO:0000313" key="1">
    <source>
        <dbReference type="EMBL" id="PFT80259.1"/>
    </source>
</evidence>
<dbReference type="EMBL" id="NVCU01000319">
    <property type="protein sequence ID" value="PFT80259.1"/>
    <property type="molecule type" value="Genomic_DNA"/>
</dbReference>
<dbReference type="RefSeq" id="WP_098679808.1">
    <property type="nucleotide sequence ID" value="NZ_NVCU01000319.1"/>
</dbReference>